<name>A0A0J9Y0L4_BRUMA</name>
<evidence type="ECO:0000313" key="3">
    <source>
        <dbReference type="EMBL" id="CDP99230.2"/>
    </source>
</evidence>
<comment type="similarity">
    <text evidence="1">Belongs to the SRR1 family.</text>
</comment>
<dbReference type="CTD" id="6104145"/>
<evidence type="ECO:0000256" key="1">
    <source>
        <dbReference type="ARBA" id="ARBA00009856"/>
    </source>
</evidence>
<dbReference type="AlphaFoldDB" id="A0A0J9Y0L4"/>
<gene>
    <name evidence="3 6 7" type="ORF">Bm6863</name>
    <name evidence="4" type="ORF">BM_BM6863</name>
    <name evidence="3" type="ORF">BM_Bm6863</name>
</gene>
<dbReference type="WormBase" id="Bm6863">
    <property type="protein sequence ID" value="BM20727"/>
    <property type="gene ID" value="WBGene00227124"/>
</dbReference>
<evidence type="ECO:0000313" key="6">
    <source>
        <dbReference type="WBParaSite" id="Bm6863.1"/>
    </source>
</evidence>
<dbReference type="STRING" id="6279.A0A0J9Y0L4"/>
<keyword evidence="5" id="KW-1185">Reference proteome</keyword>
<evidence type="ECO:0000313" key="4">
    <source>
        <dbReference type="EMBL" id="VIO91161.1"/>
    </source>
</evidence>
<reference evidence="6" key="4">
    <citation type="submission" date="2019-12" db="UniProtKB">
        <authorList>
            <consortium name="WormBaseParasite"/>
        </authorList>
    </citation>
    <scope>IDENTIFICATION</scope>
</reference>
<evidence type="ECO:0000313" key="7">
    <source>
        <dbReference type="WormBase" id="Bm6863"/>
    </source>
</evidence>
<sequence>MASETCKGGACGSDDDERFVVVRKRGRKGWRRPCGTDGKVATAICDLGNQVSVEKIDTVMKNACSNTELINYSRQVISLLLKSLSGRQLSSIWALGLGSFSRCCYPGCDQLAMLLELQHYFGCEVCFQEPCLTETEKRWLCNHDIYVSETKDLLKCRISDDDDNNENVVLFYAPHCGHAIYNSVIYAHRKKLKRIIIAGNNFHSVNLMTKHLSKYEKSIQNPEEYNVMEISDCNELQALSLYSEVCSLLKFPTFKPNFAVFNDTALHFLSQNAPLPEISEIRPKYRLFRHEIVI</sequence>
<dbReference type="GO" id="GO:0005737">
    <property type="term" value="C:cytoplasm"/>
    <property type="evidence" value="ECO:0007669"/>
    <property type="project" value="TreeGrafter"/>
</dbReference>
<dbReference type="InterPro" id="IPR040044">
    <property type="entry name" value="SRR1L"/>
</dbReference>
<accession>A0A4E9F308</accession>
<dbReference type="OrthoDB" id="5816402at2759"/>
<evidence type="ECO:0000259" key="2">
    <source>
        <dbReference type="Pfam" id="PF07985"/>
    </source>
</evidence>
<dbReference type="GeneID" id="6104145"/>
<evidence type="ECO:0000313" key="5">
    <source>
        <dbReference type="Proteomes" id="UP000006672"/>
    </source>
</evidence>
<dbReference type="InterPro" id="IPR012942">
    <property type="entry name" value="SRR1-like"/>
</dbReference>
<dbReference type="EMBL" id="CAAKNF010000192">
    <property type="protein sequence ID" value="VIO91161.1"/>
    <property type="molecule type" value="Genomic_DNA"/>
</dbReference>
<dbReference type="PANTHER" id="PTHR28626">
    <property type="entry name" value="SRR1-LIKE PROTEIN"/>
    <property type="match status" value="1"/>
</dbReference>
<reference evidence="3 5" key="1">
    <citation type="journal article" date="2007" name="Science">
        <title>Draft genome of the filarial nematode parasite Brugia malayi.</title>
        <authorList>
            <person name="Ghedin E."/>
            <person name="Wang S."/>
            <person name="Spiro D."/>
            <person name="Caler E."/>
            <person name="Zhao Q."/>
            <person name="Crabtree J."/>
            <person name="Allen J.E."/>
            <person name="Delcher A.L."/>
            <person name="Guiliano D.B."/>
            <person name="Miranda-Saavedra D."/>
            <person name="Angiuoli S.V."/>
            <person name="Creasy T."/>
            <person name="Amedeo P."/>
            <person name="Haas B."/>
            <person name="El-Sayed N.M."/>
            <person name="Wortman J.R."/>
            <person name="Feldblyum T."/>
            <person name="Tallon L."/>
            <person name="Schatz M."/>
            <person name="Shumway M."/>
            <person name="Koo H."/>
            <person name="Salzberg S.L."/>
            <person name="Schobel S."/>
            <person name="Pertea M."/>
            <person name="Pop M."/>
            <person name="White O."/>
            <person name="Barton G.J."/>
            <person name="Carlow C.K."/>
            <person name="Crawford M.J."/>
            <person name="Daub J."/>
            <person name="Dimmic M.W."/>
            <person name="Estes C.F."/>
            <person name="Foster J.M."/>
            <person name="Ganatra M."/>
            <person name="Gregory W.F."/>
            <person name="Johnson N.M."/>
            <person name="Jin J."/>
            <person name="Komuniecki R."/>
            <person name="Korf I."/>
            <person name="Kumar S."/>
            <person name="Laney S."/>
            <person name="Li B.W."/>
            <person name="Li W."/>
            <person name="Lindblom T.H."/>
            <person name="Lustigman S."/>
            <person name="Ma D."/>
            <person name="Maina C.V."/>
            <person name="Martin D.M."/>
            <person name="McCarter J.P."/>
            <person name="McReynolds L."/>
            <person name="Mitreva M."/>
            <person name="Nutman T.B."/>
            <person name="Parkinson J."/>
            <person name="Peregrin-Alvarez J.M."/>
            <person name="Poole C."/>
            <person name="Ren Q."/>
            <person name="Saunders L."/>
            <person name="Sluder A.E."/>
            <person name="Smith K."/>
            <person name="Stanke M."/>
            <person name="Unnasch T.R."/>
            <person name="Ware J."/>
            <person name="Wei A.D."/>
            <person name="Weil G."/>
            <person name="Williams D.J."/>
            <person name="Zhang Y."/>
            <person name="Williams S.A."/>
            <person name="Fraser-Liggett C."/>
            <person name="Slatko B."/>
            <person name="Blaxter M.L."/>
            <person name="Scott A.L."/>
        </authorList>
    </citation>
    <scope>NUCLEOTIDE SEQUENCE</scope>
    <source>
        <strain evidence="3 5">FR3</strain>
    </source>
</reference>
<dbReference type="WBParaSite" id="Bm6863.1">
    <property type="protein sequence ID" value="Bm6863.1"/>
    <property type="gene ID" value="WBGene00227124"/>
</dbReference>
<reference evidence="4" key="3">
    <citation type="submission" date="2019-04" db="EMBL/GenBank/DDBJ databases">
        <authorList>
            <person name="Howe K."/>
            <person name="Paulini M."/>
            <person name="Williams G."/>
        </authorList>
    </citation>
    <scope>NUCLEOTIDE SEQUENCE [LARGE SCALE GENOMIC DNA]</scope>
    <source>
        <strain evidence="4">FR3</strain>
    </source>
</reference>
<accession>A0A0J9Y0L4</accession>
<dbReference type="Pfam" id="PF07985">
    <property type="entry name" value="SRR1"/>
    <property type="match status" value="1"/>
</dbReference>
<protein>
    <submittedName>
        <fullName evidence="3 6">Bm6863</fullName>
    </submittedName>
</protein>
<feature type="domain" description="SRR1-like" evidence="2">
    <location>
        <begin position="84"/>
        <end position="268"/>
    </location>
</feature>
<dbReference type="KEGG" id="bmy:BM_BM6863"/>
<dbReference type="PANTHER" id="PTHR28626:SF3">
    <property type="entry name" value="SRR1-LIKE PROTEIN"/>
    <property type="match status" value="1"/>
</dbReference>
<reference evidence="3" key="2">
    <citation type="submission" date="2012-12" db="EMBL/GenBank/DDBJ databases">
        <authorList>
            <person name="Gao Y.W."/>
            <person name="Fan S.T."/>
            <person name="Sun H.T."/>
            <person name="Wang Z."/>
            <person name="Gao X.L."/>
            <person name="Li Y.G."/>
            <person name="Wang T.C."/>
            <person name="Zhang K."/>
            <person name="Xu W.W."/>
            <person name="Yu Z.J."/>
            <person name="Xia X.Z."/>
        </authorList>
    </citation>
    <scope>NUCLEOTIDE SEQUENCE</scope>
    <source>
        <strain evidence="3">FR3</strain>
    </source>
</reference>
<proteinExistence type="inferred from homology"/>
<dbReference type="GO" id="GO:0005634">
    <property type="term" value="C:nucleus"/>
    <property type="evidence" value="ECO:0007669"/>
    <property type="project" value="TreeGrafter"/>
</dbReference>
<dbReference type="RefSeq" id="XP_001900725.1">
    <property type="nucleotide sequence ID" value="XM_001900690.2"/>
</dbReference>
<organism evidence="3">
    <name type="scientific">Brugia malayi</name>
    <name type="common">Filarial nematode worm</name>
    <dbReference type="NCBI Taxonomy" id="6279"/>
    <lineage>
        <taxon>Eukaryota</taxon>
        <taxon>Metazoa</taxon>
        <taxon>Ecdysozoa</taxon>
        <taxon>Nematoda</taxon>
        <taxon>Chromadorea</taxon>
        <taxon>Rhabditida</taxon>
        <taxon>Spirurina</taxon>
        <taxon>Spiruromorpha</taxon>
        <taxon>Filarioidea</taxon>
        <taxon>Onchocercidae</taxon>
        <taxon>Brugia</taxon>
    </lineage>
</organism>
<dbReference type="EMBL" id="LN857006">
    <property type="protein sequence ID" value="CDP99230.2"/>
    <property type="molecule type" value="Genomic_DNA"/>
</dbReference>
<dbReference type="Proteomes" id="UP000006672">
    <property type="component" value="Unassembled WGS sequence"/>
</dbReference>